<dbReference type="Proteomes" id="UP000011531">
    <property type="component" value="Unassembled WGS sequence"/>
</dbReference>
<gene>
    <name evidence="3" type="ORF">C492_07080</name>
</gene>
<sequence>MIYQGDLPVLVVPSFDQPIETDIGYSRLLFPTDGSKNSDIAIEHVIEIAKHFDAVIHVVNVVDLQAAGGVFNAGGLENTFVKRLETAGKNVLDSVEAEITETTPELDVEPVVVHTSSFEGVAAGIREYVSEHDFDLIVMGSHGRSNIKRQLIGSVASTVLRTVDIPVLVIKRPAQQAQ</sequence>
<dbReference type="SUPFAM" id="SSF52402">
    <property type="entry name" value="Adenine nucleotide alpha hydrolases-like"/>
    <property type="match status" value="1"/>
</dbReference>
<dbReference type="CDD" id="cd00293">
    <property type="entry name" value="USP-like"/>
    <property type="match status" value="1"/>
</dbReference>
<dbReference type="InterPro" id="IPR006016">
    <property type="entry name" value="UspA"/>
</dbReference>
<dbReference type="EMBL" id="AOIA01000045">
    <property type="protein sequence ID" value="ELY63384.1"/>
    <property type="molecule type" value="Genomic_DNA"/>
</dbReference>
<comment type="caution">
    <text evidence="3">The sequence shown here is derived from an EMBL/GenBank/DDBJ whole genome shotgun (WGS) entry which is preliminary data.</text>
</comment>
<protein>
    <submittedName>
        <fullName evidence="3">UspA domain-containing protein</fullName>
    </submittedName>
</protein>
<comment type="similarity">
    <text evidence="1">Belongs to the universal stress protein A family.</text>
</comment>
<dbReference type="PANTHER" id="PTHR46268:SF6">
    <property type="entry name" value="UNIVERSAL STRESS PROTEIN UP12"/>
    <property type="match status" value="1"/>
</dbReference>
<dbReference type="PRINTS" id="PR01438">
    <property type="entry name" value="UNVRSLSTRESS"/>
</dbReference>
<dbReference type="Gene3D" id="3.40.50.12370">
    <property type="match status" value="1"/>
</dbReference>
<dbReference type="PANTHER" id="PTHR46268">
    <property type="entry name" value="STRESS RESPONSE PROTEIN NHAX"/>
    <property type="match status" value="1"/>
</dbReference>
<dbReference type="Pfam" id="PF00582">
    <property type="entry name" value="Usp"/>
    <property type="match status" value="1"/>
</dbReference>
<evidence type="ECO:0000259" key="2">
    <source>
        <dbReference type="Pfam" id="PF00582"/>
    </source>
</evidence>
<name>L9XNL1_9EURY</name>
<dbReference type="InterPro" id="IPR006015">
    <property type="entry name" value="Universal_stress_UspA"/>
</dbReference>
<accession>L9XNL1</accession>
<evidence type="ECO:0000256" key="1">
    <source>
        <dbReference type="ARBA" id="ARBA00008791"/>
    </source>
</evidence>
<feature type="domain" description="UspA" evidence="2">
    <location>
        <begin position="25"/>
        <end position="171"/>
    </location>
</feature>
<evidence type="ECO:0000313" key="3">
    <source>
        <dbReference type="EMBL" id="ELY63384.1"/>
    </source>
</evidence>
<evidence type="ECO:0000313" key="4">
    <source>
        <dbReference type="Proteomes" id="UP000011531"/>
    </source>
</evidence>
<dbReference type="AlphaFoldDB" id="L9XNL1"/>
<proteinExistence type="inferred from homology"/>
<reference evidence="3 4" key="1">
    <citation type="journal article" date="2014" name="PLoS Genet.">
        <title>Phylogenetically driven sequencing of extremely halophilic archaea reveals strategies for static and dynamic osmo-response.</title>
        <authorList>
            <person name="Becker E.A."/>
            <person name="Seitzer P.M."/>
            <person name="Tritt A."/>
            <person name="Larsen D."/>
            <person name="Krusor M."/>
            <person name="Yao A.I."/>
            <person name="Wu D."/>
            <person name="Madern D."/>
            <person name="Eisen J.A."/>
            <person name="Darling A.E."/>
            <person name="Facciotti M.T."/>
        </authorList>
    </citation>
    <scope>NUCLEOTIDE SEQUENCE [LARGE SCALE GENOMIC DNA]</scope>
    <source>
        <strain evidence="3 4">DSM 18795</strain>
    </source>
</reference>
<keyword evidence="4" id="KW-1185">Reference proteome</keyword>
<organism evidence="3 4">
    <name type="scientific">Natronococcus jeotgali DSM 18795</name>
    <dbReference type="NCBI Taxonomy" id="1227498"/>
    <lineage>
        <taxon>Archaea</taxon>
        <taxon>Methanobacteriati</taxon>
        <taxon>Methanobacteriota</taxon>
        <taxon>Stenosarchaea group</taxon>
        <taxon>Halobacteria</taxon>
        <taxon>Halobacteriales</taxon>
        <taxon>Natrialbaceae</taxon>
        <taxon>Natronococcus</taxon>
    </lineage>
</organism>